<dbReference type="Proteomes" id="UP000516437">
    <property type="component" value="Chromosome 4"/>
</dbReference>
<evidence type="ECO:0000313" key="2">
    <source>
        <dbReference type="EMBL" id="KAB1216776.1"/>
    </source>
</evidence>
<name>A0A6A1VY13_9ROSI</name>
<organism evidence="3 4">
    <name type="scientific">Morella rubra</name>
    <name type="common">Chinese bayberry</name>
    <dbReference type="NCBI Taxonomy" id="262757"/>
    <lineage>
        <taxon>Eukaryota</taxon>
        <taxon>Viridiplantae</taxon>
        <taxon>Streptophyta</taxon>
        <taxon>Embryophyta</taxon>
        <taxon>Tracheophyta</taxon>
        <taxon>Spermatophyta</taxon>
        <taxon>Magnoliopsida</taxon>
        <taxon>eudicotyledons</taxon>
        <taxon>Gunneridae</taxon>
        <taxon>Pentapetalae</taxon>
        <taxon>rosids</taxon>
        <taxon>fabids</taxon>
        <taxon>Fagales</taxon>
        <taxon>Myricaceae</taxon>
        <taxon>Morella</taxon>
    </lineage>
</organism>
<keyword evidence="4" id="KW-1185">Reference proteome</keyword>
<dbReference type="EMBL" id="RXIC02000022">
    <property type="protein sequence ID" value="KAB1216777.1"/>
    <property type="molecule type" value="Genomic_DNA"/>
</dbReference>
<proteinExistence type="predicted"/>
<dbReference type="EMBL" id="RXIC02000022">
    <property type="protein sequence ID" value="KAB1216776.1"/>
    <property type="molecule type" value="Genomic_DNA"/>
</dbReference>
<feature type="signal peptide" evidence="1">
    <location>
        <begin position="1"/>
        <end position="28"/>
    </location>
</feature>
<sequence>MGSRKLSTLTTRVLFLITFFILAQDVAPREITGVLGREEKSVKLDSHDAVNSLIAAPEGVKYRMSGHCSIPREAYDCYEFPGRCSPPSGAAATHAEQAKSCP</sequence>
<evidence type="ECO:0000313" key="4">
    <source>
        <dbReference type="Proteomes" id="UP000516437"/>
    </source>
</evidence>
<comment type="caution">
    <text evidence="3">The sequence shown here is derived from an EMBL/GenBank/DDBJ whole genome shotgun (WGS) entry which is preliminary data.</text>
</comment>
<reference evidence="3" key="1">
    <citation type="submission" date="2018-07" db="EMBL/GenBank/DDBJ databases">
        <authorList>
            <person name="Gao Z.-S."/>
            <person name="Jia H.-M."/>
            <person name="Jia H.-J."/>
            <person name="Cai Q.-L."/>
            <person name="Wang Y."/>
            <person name="Zhao H.-B."/>
        </authorList>
    </citation>
    <scope>NUCLEOTIDE SEQUENCE</scope>
    <source>
        <tissue evidence="3">Leaves</tissue>
    </source>
</reference>
<reference evidence="3 4" key="2">
    <citation type="journal article" date="2019" name="Plant Biotechnol. J.">
        <title>The red bayberry genome and genetic basis of sex determination.</title>
        <authorList>
            <person name="Jia H.M."/>
            <person name="Jia H.J."/>
            <person name="Cai Q.L."/>
            <person name="Wang Y."/>
            <person name="Zhao H.B."/>
            <person name="Yang W.F."/>
            <person name="Wang G.Y."/>
            <person name="Li Y.H."/>
            <person name="Zhan D.L."/>
            <person name="Shen Y.T."/>
            <person name="Niu Q.F."/>
            <person name="Chang L."/>
            <person name="Qiu J."/>
            <person name="Zhao L."/>
            <person name="Xie H.B."/>
            <person name="Fu W.Y."/>
            <person name="Jin J."/>
            <person name="Li X.W."/>
            <person name="Jiao Y."/>
            <person name="Zhou C.C."/>
            <person name="Tu T."/>
            <person name="Chai C.Y."/>
            <person name="Gao J.L."/>
            <person name="Fan L.J."/>
            <person name="van de Weg E."/>
            <person name="Wang J.Y."/>
            <person name="Gao Z.S."/>
        </authorList>
    </citation>
    <scope>NUCLEOTIDE SEQUENCE [LARGE SCALE GENOMIC DNA]</scope>
    <source>
        <tissue evidence="3">Leaves</tissue>
    </source>
</reference>
<evidence type="ECO:0000256" key="1">
    <source>
        <dbReference type="SAM" id="SignalP"/>
    </source>
</evidence>
<accession>A0A6A1VY13</accession>
<gene>
    <name evidence="3" type="ORF">CJ030_MR4G020649</name>
    <name evidence="2" type="ORF">CJ030_MR4G020650</name>
</gene>
<dbReference type="AlphaFoldDB" id="A0A6A1VY13"/>
<evidence type="ECO:0000313" key="3">
    <source>
        <dbReference type="EMBL" id="KAB1216777.1"/>
    </source>
</evidence>
<feature type="chain" id="PRO_5035382548" evidence="1">
    <location>
        <begin position="29"/>
        <end position="102"/>
    </location>
</feature>
<protein>
    <submittedName>
        <fullName evidence="3">Uncharacterized protein</fullName>
    </submittedName>
</protein>
<reference evidence="3" key="3">
    <citation type="submission" date="2019-09" db="EMBL/GenBank/DDBJ databases">
        <authorList>
            <person name="Gao Z."/>
        </authorList>
    </citation>
    <scope>NUCLEOTIDE SEQUENCE</scope>
    <source>
        <tissue evidence="3">Leaves</tissue>
    </source>
</reference>
<keyword evidence="1" id="KW-0732">Signal</keyword>